<gene>
    <name evidence="2" type="ORF">PHLCEN_2v4453</name>
</gene>
<comment type="caution">
    <text evidence="2">The sequence shown here is derived from an EMBL/GenBank/DDBJ whole genome shotgun (WGS) entry which is preliminary data.</text>
</comment>
<dbReference type="Proteomes" id="UP000186601">
    <property type="component" value="Unassembled WGS sequence"/>
</dbReference>
<dbReference type="EMBL" id="MLYV02000452">
    <property type="protein sequence ID" value="PSR94368.1"/>
    <property type="molecule type" value="Genomic_DNA"/>
</dbReference>
<accession>A0A2R6PP92</accession>
<dbReference type="STRING" id="98765.A0A2R6PP92"/>
<feature type="compositionally biased region" description="Basic and acidic residues" evidence="1">
    <location>
        <begin position="414"/>
        <end position="430"/>
    </location>
</feature>
<evidence type="ECO:0000256" key="1">
    <source>
        <dbReference type="SAM" id="MobiDB-lite"/>
    </source>
</evidence>
<reference evidence="2 3" key="1">
    <citation type="submission" date="2018-02" db="EMBL/GenBank/DDBJ databases">
        <title>Genome sequence of the basidiomycete white-rot fungus Phlebia centrifuga.</title>
        <authorList>
            <person name="Granchi Z."/>
            <person name="Peng M."/>
            <person name="de Vries R.P."/>
            <person name="Hilden K."/>
            <person name="Makela M.R."/>
            <person name="Grigoriev I."/>
            <person name="Riley R."/>
        </authorList>
    </citation>
    <scope>NUCLEOTIDE SEQUENCE [LARGE SCALE GENOMIC DNA]</scope>
    <source>
        <strain evidence="2 3">FBCC195</strain>
    </source>
</reference>
<dbReference type="PANTHER" id="PTHR33096">
    <property type="entry name" value="CXC2 DOMAIN-CONTAINING PROTEIN"/>
    <property type="match status" value="1"/>
</dbReference>
<feature type="compositionally biased region" description="Acidic residues" evidence="1">
    <location>
        <begin position="401"/>
        <end position="413"/>
    </location>
</feature>
<name>A0A2R6PP92_9APHY</name>
<dbReference type="AlphaFoldDB" id="A0A2R6PP92"/>
<dbReference type="Pfam" id="PF18758">
    <property type="entry name" value="KDZ"/>
    <property type="match status" value="1"/>
</dbReference>
<dbReference type="PANTHER" id="PTHR33096:SF1">
    <property type="entry name" value="CXC1-LIKE CYSTEINE CLUSTER ASSOCIATED WITH KDZ TRANSPOSASES DOMAIN-CONTAINING PROTEIN"/>
    <property type="match status" value="1"/>
</dbReference>
<feature type="region of interest" description="Disordered" evidence="1">
    <location>
        <begin position="385"/>
        <end position="431"/>
    </location>
</feature>
<feature type="compositionally biased region" description="Basic residues" evidence="1">
    <location>
        <begin position="385"/>
        <end position="397"/>
    </location>
</feature>
<dbReference type="OrthoDB" id="2689725at2759"/>
<protein>
    <recommendedName>
        <fullName evidence="4">CxC1-like cysteine cluster associated with KDZ transposases domain-containing protein</fullName>
    </recommendedName>
</protein>
<organism evidence="2 3">
    <name type="scientific">Hermanssonia centrifuga</name>
    <dbReference type="NCBI Taxonomy" id="98765"/>
    <lineage>
        <taxon>Eukaryota</taxon>
        <taxon>Fungi</taxon>
        <taxon>Dikarya</taxon>
        <taxon>Basidiomycota</taxon>
        <taxon>Agaricomycotina</taxon>
        <taxon>Agaricomycetes</taxon>
        <taxon>Polyporales</taxon>
        <taxon>Meruliaceae</taxon>
        <taxon>Hermanssonia</taxon>
    </lineage>
</organism>
<evidence type="ECO:0000313" key="3">
    <source>
        <dbReference type="Proteomes" id="UP000186601"/>
    </source>
</evidence>
<feature type="region of interest" description="Disordered" evidence="1">
    <location>
        <begin position="1"/>
        <end position="25"/>
    </location>
</feature>
<proteinExistence type="predicted"/>
<evidence type="ECO:0008006" key="4">
    <source>
        <dbReference type="Google" id="ProtNLM"/>
    </source>
</evidence>
<sequence length="505" mass="57443">MTRSKQHTAAKRHKSLVSNHVRKSKHIVQQRESVGSVSVLKRVNADFGQKEIVQERQLVEQRVKLQLSGLSDETQQILRDNQYQNQVNQGAIVIDDVHADNEGLEADWQDEPMDEVIRHALRDISGSQWKGRWYRNSANWQSRKQRENTAWDALIEPLADRLLEWKKTDSETQQDSPATDERSATPMDSDECYEYTVSTYDLFSLQQQLTIFRPATSTSPALDLMAHGYIAKTPTQPDVAVSVGTLQLLYRLRQRKASFSIEAFTKVICDYYSVPFRRFLRNIIADTFEIFLRVTNTIERRVAKAFGRDSSDWRVKNACPACCYKLKSKPPLRFSRMFCVDGNNSLKRMATMGERVVADTRVFESSNYYLPPDFVDRFANEVRGKKGPSVKTKRRKRVESDEGGDSDSSDDEGDRQSIEGDPTDGARGEPQEANIEEAGPSVNSDNTQKALARQALAACVKNWKAASAEESKRMWSIFAECGIFASACRHGFILWLIDMVRSGEL</sequence>
<keyword evidence="3" id="KW-1185">Reference proteome</keyword>
<dbReference type="InterPro" id="IPR040521">
    <property type="entry name" value="KDZ"/>
</dbReference>
<feature type="region of interest" description="Disordered" evidence="1">
    <location>
        <begin position="167"/>
        <end position="188"/>
    </location>
</feature>
<evidence type="ECO:0000313" key="2">
    <source>
        <dbReference type="EMBL" id="PSR94368.1"/>
    </source>
</evidence>